<gene>
    <name evidence="3" type="ORF">G3446_09560</name>
</gene>
<evidence type="ECO:0000313" key="3">
    <source>
        <dbReference type="EMBL" id="NEV62133.1"/>
    </source>
</evidence>
<keyword evidence="1" id="KW-0732">Signal</keyword>
<evidence type="ECO:0000313" key="4">
    <source>
        <dbReference type="Proteomes" id="UP000483379"/>
    </source>
</evidence>
<keyword evidence="4" id="KW-1185">Reference proteome</keyword>
<proteinExistence type="predicted"/>
<dbReference type="EMBL" id="JAAIJQ010000022">
    <property type="protein sequence ID" value="NEV62133.1"/>
    <property type="molecule type" value="Genomic_DNA"/>
</dbReference>
<dbReference type="AlphaFoldDB" id="A0A6M0JZN8"/>
<comment type="caution">
    <text evidence="3">The sequence shown here is derived from an EMBL/GenBank/DDBJ whole genome shotgun (WGS) entry which is preliminary data.</text>
</comment>
<evidence type="ECO:0000259" key="2">
    <source>
        <dbReference type="Pfam" id="PF07603"/>
    </source>
</evidence>
<organism evidence="3 4">
    <name type="scientific">Thiorhodococcus minor</name>
    <dbReference type="NCBI Taxonomy" id="57489"/>
    <lineage>
        <taxon>Bacteria</taxon>
        <taxon>Pseudomonadati</taxon>
        <taxon>Pseudomonadota</taxon>
        <taxon>Gammaproteobacteria</taxon>
        <taxon>Chromatiales</taxon>
        <taxon>Chromatiaceae</taxon>
        <taxon>Thiorhodococcus</taxon>
    </lineage>
</organism>
<dbReference type="PANTHER" id="PTHR35812:SF1">
    <property type="entry name" value="LIPOPROTEIN"/>
    <property type="match status" value="1"/>
</dbReference>
<feature type="domain" description="Lcl C-terminal" evidence="2">
    <location>
        <begin position="44"/>
        <end position="167"/>
    </location>
</feature>
<protein>
    <submittedName>
        <fullName evidence="3">DUF1566 domain-containing protein</fullName>
    </submittedName>
</protein>
<reference evidence="3 4" key="1">
    <citation type="submission" date="2020-02" db="EMBL/GenBank/DDBJ databases">
        <title>Genome sequences of Thiorhodococcus mannitoliphagus and Thiorhodococcus minor, purple sulfur photosynthetic bacteria in the gammaproteobacterial family, Chromatiaceae.</title>
        <authorList>
            <person name="Aviles F.A."/>
            <person name="Meyer T.E."/>
            <person name="Kyndt J.A."/>
        </authorList>
    </citation>
    <scope>NUCLEOTIDE SEQUENCE [LARGE SCALE GENOMIC DNA]</scope>
    <source>
        <strain evidence="3 4">DSM 11518</strain>
    </source>
</reference>
<dbReference type="Pfam" id="PF07603">
    <property type="entry name" value="Lcl_C"/>
    <property type="match status" value="1"/>
</dbReference>
<sequence length="199" mass="22103">MTSARLWSFVACIFGLVAAAGARECEDEALPDMPSPRFVVIQNGTVKDARTGLMWKQCAEGLTGIGCARGQATALSWKWAMRRAQTSTFAGHADWRLPDRDELMSLLQRRCHGLDIDGVAFPNTPPGRFWSGTPATYYPGSAWRLHFGTGDMDYGTKRQSAYVRLVRDAHACTPVRPSTCLPHEDRLYEPHGSVEELEE</sequence>
<dbReference type="RefSeq" id="WP_164452604.1">
    <property type="nucleotide sequence ID" value="NZ_JAAIJQ010000022.1"/>
</dbReference>
<dbReference type="InterPro" id="IPR011460">
    <property type="entry name" value="Lcl_C"/>
</dbReference>
<name>A0A6M0JZN8_9GAMM</name>
<dbReference type="Proteomes" id="UP000483379">
    <property type="component" value="Unassembled WGS sequence"/>
</dbReference>
<feature type="signal peptide" evidence="1">
    <location>
        <begin position="1"/>
        <end position="22"/>
    </location>
</feature>
<evidence type="ECO:0000256" key="1">
    <source>
        <dbReference type="SAM" id="SignalP"/>
    </source>
</evidence>
<feature type="chain" id="PRO_5026877741" evidence="1">
    <location>
        <begin position="23"/>
        <end position="199"/>
    </location>
</feature>
<accession>A0A6M0JZN8</accession>
<dbReference type="PANTHER" id="PTHR35812">
    <property type="entry name" value="LIPOPROTEIN"/>
    <property type="match status" value="1"/>
</dbReference>